<organism evidence="1">
    <name type="scientific">Rhizophora mucronata</name>
    <name type="common">Asiatic mangrove</name>
    <dbReference type="NCBI Taxonomy" id="61149"/>
    <lineage>
        <taxon>Eukaryota</taxon>
        <taxon>Viridiplantae</taxon>
        <taxon>Streptophyta</taxon>
        <taxon>Embryophyta</taxon>
        <taxon>Tracheophyta</taxon>
        <taxon>Spermatophyta</taxon>
        <taxon>Magnoliopsida</taxon>
        <taxon>eudicotyledons</taxon>
        <taxon>Gunneridae</taxon>
        <taxon>Pentapetalae</taxon>
        <taxon>rosids</taxon>
        <taxon>fabids</taxon>
        <taxon>Malpighiales</taxon>
        <taxon>Rhizophoraceae</taxon>
        <taxon>Rhizophora</taxon>
    </lineage>
</organism>
<evidence type="ECO:0000313" key="1">
    <source>
        <dbReference type="EMBL" id="MBW94361.1"/>
    </source>
</evidence>
<dbReference type="EMBL" id="GGEC01013878">
    <property type="protein sequence ID" value="MBW94361.1"/>
    <property type="molecule type" value="Transcribed_RNA"/>
</dbReference>
<proteinExistence type="predicted"/>
<protein>
    <submittedName>
        <fullName evidence="1">Uncharacterized protein</fullName>
    </submittedName>
</protein>
<sequence length="11" mass="1230">MAAKTKAKQPR</sequence>
<name>A0A2P2JLM4_RHIMU</name>
<accession>A0A2P2JLM4</accession>
<reference evidence="1" key="1">
    <citation type="submission" date="2018-02" db="EMBL/GenBank/DDBJ databases">
        <title>Rhizophora mucronata_Transcriptome.</title>
        <authorList>
            <person name="Meera S.P."/>
            <person name="Sreeshan A."/>
            <person name="Augustine A."/>
        </authorList>
    </citation>
    <scope>NUCLEOTIDE SEQUENCE</scope>
    <source>
        <tissue evidence="1">Leaf</tissue>
    </source>
</reference>